<organism evidence="9 10">
    <name type="scientific">Rhodoblastus sphagnicola</name>
    <dbReference type="NCBI Taxonomy" id="333368"/>
    <lineage>
        <taxon>Bacteria</taxon>
        <taxon>Pseudomonadati</taxon>
        <taxon>Pseudomonadota</taxon>
        <taxon>Alphaproteobacteria</taxon>
        <taxon>Hyphomicrobiales</taxon>
        <taxon>Rhodoblastaceae</taxon>
        <taxon>Rhodoblastus</taxon>
    </lineage>
</organism>
<keyword evidence="3 8" id="KW-0375">Hydrogen ion transport</keyword>
<accession>A0A2S6NBG8</accession>
<dbReference type="Gene3D" id="1.10.520.20">
    <property type="entry name" value="N-terminal domain of the delta subunit of the F1F0-ATP synthase"/>
    <property type="match status" value="1"/>
</dbReference>
<dbReference type="GO" id="GO:0045259">
    <property type="term" value="C:proton-transporting ATP synthase complex"/>
    <property type="evidence" value="ECO:0007669"/>
    <property type="project" value="UniProtKB-KW"/>
</dbReference>
<dbReference type="NCBIfam" id="NF004402">
    <property type="entry name" value="PRK05758.2-2"/>
    <property type="match status" value="1"/>
</dbReference>
<protein>
    <recommendedName>
        <fullName evidence="8">ATP synthase subunit delta</fullName>
    </recommendedName>
    <alternativeName>
        <fullName evidence="8">ATP synthase F(1) sector subunit delta</fullName>
    </alternativeName>
    <alternativeName>
        <fullName evidence="8">F-type ATPase subunit delta</fullName>
        <shortName evidence="8">F-ATPase subunit delta</shortName>
    </alternativeName>
</protein>
<dbReference type="NCBIfam" id="TIGR01145">
    <property type="entry name" value="ATP_synt_delta"/>
    <property type="match status" value="1"/>
</dbReference>
<evidence type="ECO:0000313" key="10">
    <source>
        <dbReference type="Proteomes" id="UP000239089"/>
    </source>
</evidence>
<dbReference type="InterPro" id="IPR000711">
    <property type="entry name" value="ATPase_OSCP/dsu"/>
</dbReference>
<evidence type="ECO:0000256" key="5">
    <source>
        <dbReference type="ARBA" id="ARBA00023136"/>
    </source>
</evidence>
<dbReference type="Pfam" id="PF00213">
    <property type="entry name" value="OSCP"/>
    <property type="match status" value="1"/>
</dbReference>
<dbReference type="EMBL" id="NHSJ01000046">
    <property type="protein sequence ID" value="PPQ31953.1"/>
    <property type="molecule type" value="Genomic_DNA"/>
</dbReference>
<dbReference type="Proteomes" id="UP000239089">
    <property type="component" value="Unassembled WGS sequence"/>
</dbReference>
<dbReference type="PRINTS" id="PR00125">
    <property type="entry name" value="ATPASEDELTA"/>
</dbReference>
<sequence>MPADVRLSTRGPFRVAEVEDSVNPVSGVAERYAQALFRLAQERNITASVAEALGNFGEMIEQSADLRRFIVSPVFSADEQLKAITALLDQFGYGDITANFIKLVASKRRLFVLPEMIRAYTALNDKAKGVTQAQVTVAAPLSSDHSAALESALRQVSGGQTVKVNVKVDPSIIGGIVVKLGSRMVDASLKTKLNSLRTRMKEVG</sequence>
<dbReference type="SUPFAM" id="SSF47928">
    <property type="entry name" value="N-terminal domain of the delta subunit of the F1F0-ATP synthase"/>
    <property type="match status" value="1"/>
</dbReference>
<dbReference type="HAMAP" id="MF_01416">
    <property type="entry name" value="ATP_synth_delta_bact"/>
    <property type="match status" value="1"/>
</dbReference>
<keyword evidence="2 8" id="KW-0813">Transport</keyword>
<dbReference type="NCBIfam" id="NF004406">
    <property type="entry name" value="PRK05758.3-2"/>
    <property type="match status" value="1"/>
</dbReference>
<dbReference type="GO" id="GO:0046933">
    <property type="term" value="F:proton-transporting ATP synthase activity, rotational mechanism"/>
    <property type="evidence" value="ECO:0007669"/>
    <property type="project" value="UniProtKB-UniRule"/>
</dbReference>
<dbReference type="InterPro" id="IPR020781">
    <property type="entry name" value="ATPase_OSCP/d_CS"/>
</dbReference>
<dbReference type="InterPro" id="IPR026015">
    <property type="entry name" value="ATP_synth_OSCP/delta_N_sf"/>
</dbReference>
<evidence type="ECO:0000256" key="6">
    <source>
        <dbReference type="ARBA" id="ARBA00023196"/>
    </source>
</evidence>
<keyword evidence="4 8" id="KW-0406">Ion transport</keyword>
<comment type="function">
    <text evidence="8">F(1)F(0) ATP synthase produces ATP from ADP in the presence of a proton or sodium gradient. F-type ATPases consist of two structural domains, F(1) containing the extramembraneous catalytic core and F(0) containing the membrane proton channel, linked together by a central stalk and a peripheral stalk. During catalysis, ATP synthesis in the catalytic domain of F(1) is coupled via a rotary mechanism of the central stalk subunits to proton translocation.</text>
</comment>
<reference evidence="9 10" key="1">
    <citation type="journal article" date="2018" name="Arch. Microbiol.">
        <title>New insights into the metabolic potential of the phototrophic purple bacterium Rhodopila globiformis DSM 161(T) from its draft genome sequence and evidence for a vanadium-dependent nitrogenase.</title>
        <authorList>
            <person name="Imhoff J.F."/>
            <person name="Rahn T."/>
            <person name="Kunzel S."/>
            <person name="Neulinger S.C."/>
        </authorList>
    </citation>
    <scope>NUCLEOTIDE SEQUENCE [LARGE SCALE GENOMIC DNA]</scope>
    <source>
        <strain evidence="9 10">DSM 16996</strain>
    </source>
</reference>
<name>A0A2S6NBG8_9HYPH</name>
<comment type="caution">
    <text evidence="9">The sequence shown here is derived from an EMBL/GenBank/DDBJ whole genome shotgun (WGS) entry which is preliminary data.</text>
</comment>
<proteinExistence type="inferred from homology"/>
<keyword evidence="7 8" id="KW-0066">ATP synthesis</keyword>
<dbReference type="OrthoDB" id="9796185at2"/>
<keyword evidence="6 8" id="KW-0139">CF(1)</keyword>
<evidence type="ECO:0000256" key="1">
    <source>
        <dbReference type="ARBA" id="ARBA00004370"/>
    </source>
</evidence>
<comment type="subcellular location">
    <subcellularLocation>
        <location evidence="8">Cell membrane</location>
        <topology evidence="8">Peripheral membrane protein</topology>
    </subcellularLocation>
    <subcellularLocation>
        <location evidence="1">Membrane</location>
    </subcellularLocation>
</comment>
<comment type="function">
    <text evidence="8">This protein is part of the stalk that links CF(0) to CF(1). It either transmits conformational changes from CF(0) to CF(1) or is implicated in proton conduction.</text>
</comment>
<dbReference type="AlphaFoldDB" id="A0A2S6NBG8"/>
<gene>
    <name evidence="8" type="primary">atpH</name>
    <name evidence="9" type="ORF">CCR94_07610</name>
</gene>
<evidence type="ECO:0000256" key="4">
    <source>
        <dbReference type="ARBA" id="ARBA00023065"/>
    </source>
</evidence>
<dbReference type="PANTHER" id="PTHR11910">
    <property type="entry name" value="ATP SYNTHASE DELTA CHAIN"/>
    <property type="match status" value="1"/>
</dbReference>
<comment type="similarity">
    <text evidence="8">Belongs to the ATPase delta chain family.</text>
</comment>
<evidence type="ECO:0000256" key="7">
    <source>
        <dbReference type="ARBA" id="ARBA00023310"/>
    </source>
</evidence>
<dbReference type="GO" id="GO:0005886">
    <property type="term" value="C:plasma membrane"/>
    <property type="evidence" value="ECO:0007669"/>
    <property type="project" value="UniProtKB-SubCell"/>
</dbReference>
<dbReference type="PROSITE" id="PS00389">
    <property type="entry name" value="ATPASE_DELTA"/>
    <property type="match status" value="1"/>
</dbReference>
<evidence type="ECO:0000256" key="2">
    <source>
        <dbReference type="ARBA" id="ARBA00022448"/>
    </source>
</evidence>
<evidence type="ECO:0000256" key="8">
    <source>
        <dbReference type="HAMAP-Rule" id="MF_01416"/>
    </source>
</evidence>
<evidence type="ECO:0000256" key="3">
    <source>
        <dbReference type="ARBA" id="ARBA00022781"/>
    </source>
</evidence>
<evidence type="ECO:0000313" key="9">
    <source>
        <dbReference type="EMBL" id="PPQ31953.1"/>
    </source>
</evidence>
<keyword evidence="5 8" id="KW-0472">Membrane</keyword>
<keyword evidence="10" id="KW-1185">Reference proteome</keyword>
<keyword evidence="8" id="KW-1003">Cell membrane</keyword>